<dbReference type="Proteomes" id="UP001066276">
    <property type="component" value="Chromosome 6"/>
</dbReference>
<evidence type="ECO:0000313" key="1">
    <source>
        <dbReference type="EMBL" id="KAJ1140983.1"/>
    </source>
</evidence>
<protein>
    <submittedName>
        <fullName evidence="1">Uncharacterized protein</fullName>
    </submittedName>
</protein>
<gene>
    <name evidence="1" type="ORF">NDU88_007320</name>
</gene>
<comment type="caution">
    <text evidence="1">The sequence shown here is derived from an EMBL/GenBank/DDBJ whole genome shotgun (WGS) entry which is preliminary data.</text>
</comment>
<organism evidence="1 2">
    <name type="scientific">Pleurodeles waltl</name>
    <name type="common">Iberian ribbed newt</name>
    <dbReference type="NCBI Taxonomy" id="8319"/>
    <lineage>
        <taxon>Eukaryota</taxon>
        <taxon>Metazoa</taxon>
        <taxon>Chordata</taxon>
        <taxon>Craniata</taxon>
        <taxon>Vertebrata</taxon>
        <taxon>Euteleostomi</taxon>
        <taxon>Amphibia</taxon>
        <taxon>Batrachia</taxon>
        <taxon>Caudata</taxon>
        <taxon>Salamandroidea</taxon>
        <taxon>Salamandridae</taxon>
        <taxon>Pleurodelinae</taxon>
        <taxon>Pleurodeles</taxon>
    </lineage>
</organism>
<accession>A0AAV7QRJ7</accession>
<sequence>MGRPEPTPSAMERMRPDVIWEMRVDCRGAALRAVVCRIQGDACEEINRGIRLLVFVAHAMARAYADYIATGI</sequence>
<proteinExistence type="predicted"/>
<reference evidence="1" key="1">
    <citation type="journal article" date="2022" name="bioRxiv">
        <title>Sequencing and chromosome-scale assembly of the giantPleurodeles waltlgenome.</title>
        <authorList>
            <person name="Brown T."/>
            <person name="Elewa A."/>
            <person name="Iarovenko S."/>
            <person name="Subramanian E."/>
            <person name="Araus A.J."/>
            <person name="Petzold A."/>
            <person name="Susuki M."/>
            <person name="Suzuki K.-i.T."/>
            <person name="Hayashi T."/>
            <person name="Toyoda A."/>
            <person name="Oliveira C."/>
            <person name="Osipova E."/>
            <person name="Leigh N.D."/>
            <person name="Simon A."/>
            <person name="Yun M.H."/>
        </authorList>
    </citation>
    <scope>NUCLEOTIDE SEQUENCE</scope>
    <source>
        <strain evidence="1">20211129_DDA</strain>
        <tissue evidence="1">Liver</tissue>
    </source>
</reference>
<evidence type="ECO:0000313" key="2">
    <source>
        <dbReference type="Proteomes" id="UP001066276"/>
    </source>
</evidence>
<name>A0AAV7QRJ7_PLEWA</name>
<dbReference type="AlphaFoldDB" id="A0AAV7QRJ7"/>
<keyword evidence="2" id="KW-1185">Reference proteome</keyword>
<dbReference type="EMBL" id="JANPWB010000010">
    <property type="protein sequence ID" value="KAJ1140983.1"/>
    <property type="molecule type" value="Genomic_DNA"/>
</dbReference>